<accession>A0ABN0RB67</accession>
<feature type="domain" description="Polyketide synthase dehydratase" evidence="1">
    <location>
        <begin position="2"/>
        <end position="42"/>
    </location>
</feature>
<sequence length="49" mass="5490">MHPLLDTATELAENRGWVFTGRISPRTQPWLNEHAVESAVLFQAPDLSS</sequence>
<evidence type="ECO:0000259" key="1">
    <source>
        <dbReference type="Pfam" id="PF21089"/>
    </source>
</evidence>
<gene>
    <name evidence="2" type="ORF">I551_8444</name>
</gene>
<evidence type="ECO:0000313" key="2">
    <source>
        <dbReference type="EMBL" id="EUA94300.1"/>
    </source>
</evidence>
<dbReference type="Proteomes" id="UP000020681">
    <property type="component" value="Unassembled WGS sequence"/>
</dbReference>
<comment type="caution">
    <text evidence="2">The sequence shown here is derived from an EMBL/GenBank/DDBJ whole genome shotgun (WGS) entry which is preliminary data.</text>
</comment>
<protein>
    <submittedName>
        <fullName evidence="2">Type I polyketide synthase loading module domain protein</fullName>
    </submittedName>
</protein>
<reference evidence="2 3" key="1">
    <citation type="submission" date="2014-01" db="EMBL/GenBank/DDBJ databases">
        <authorList>
            <person name="Dobos K."/>
            <person name="Lenaerts A."/>
            <person name="Ordway D."/>
            <person name="DeGroote M.A."/>
            <person name="Parker T."/>
            <person name="Sizemore C."/>
            <person name="Tallon L.J."/>
            <person name="Sadzewicz L.K."/>
            <person name="Sengamalay N."/>
            <person name="Fraser C.M."/>
            <person name="Hine E."/>
            <person name="Shefchek K.A."/>
            <person name="Das S.P."/>
            <person name="Tettelin H."/>
        </authorList>
    </citation>
    <scope>NUCLEOTIDE SEQUENCE [LARGE SCALE GENOMIC DNA]</scope>
    <source>
        <strain evidence="2 3">Harvey</strain>
    </source>
</reference>
<keyword evidence="3" id="KW-1185">Reference proteome</keyword>
<proteinExistence type="predicted"/>
<evidence type="ECO:0000313" key="3">
    <source>
        <dbReference type="Proteomes" id="UP000020681"/>
    </source>
</evidence>
<organism evidence="2 3">
    <name type="scientific">Mycobacterium ulcerans str. Harvey</name>
    <dbReference type="NCBI Taxonomy" id="1299332"/>
    <lineage>
        <taxon>Bacteria</taxon>
        <taxon>Bacillati</taxon>
        <taxon>Actinomycetota</taxon>
        <taxon>Actinomycetes</taxon>
        <taxon>Mycobacteriales</taxon>
        <taxon>Mycobacteriaceae</taxon>
        <taxon>Mycobacterium</taxon>
        <taxon>Mycobacterium ulcerans group</taxon>
    </lineage>
</organism>
<dbReference type="InterPro" id="IPR042104">
    <property type="entry name" value="PKS_dehydratase_sf"/>
</dbReference>
<dbReference type="Gene3D" id="3.10.129.110">
    <property type="entry name" value="Polyketide synthase dehydratase"/>
    <property type="match status" value="1"/>
</dbReference>
<name>A0ABN0RB67_MYCUL</name>
<dbReference type="Pfam" id="PF21089">
    <property type="entry name" value="PKS_DH_N"/>
    <property type="match status" value="1"/>
</dbReference>
<dbReference type="EMBL" id="JAOL01000001">
    <property type="protein sequence ID" value="EUA94300.1"/>
    <property type="molecule type" value="Genomic_DNA"/>
</dbReference>
<dbReference type="InterPro" id="IPR049552">
    <property type="entry name" value="PKS_DH_N"/>
</dbReference>